<evidence type="ECO:0000256" key="1">
    <source>
        <dbReference type="SAM" id="MobiDB-lite"/>
    </source>
</evidence>
<name>A0A5N0UTL7_9PSEU</name>
<feature type="region of interest" description="Disordered" evidence="1">
    <location>
        <begin position="47"/>
        <end position="67"/>
    </location>
</feature>
<organism evidence="2 3">
    <name type="scientific">Amycolatopsis acidicola</name>
    <dbReference type="NCBI Taxonomy" id="2596893"/>
    <lineage>
        <taxon>Bacteria</taxon>
        <taxon>Bacillati</taxon>
        <taxon>Actinomycetota</taxon>
        <taxon>Actinomycetes</taxon>
        <taxon>Pseudonocardiales</taxon>
        <taxon>Pseudonocardiaceae</taxon>
        <taxon>Amycolatopsis</taxon>
    </lineage>
</organism>
<dbReference type="AlphaFoldDB" id="A0A5N0UTL7"/>
<comment type="caution">
    <text evidence="2">The sequence shown here is derived from an EMBL/GenBank/DDBJ whole genome shotgun (WGS) entry which is preliminary data.</text>
</comment>
<evidence type="ECO:0000313" key="3">
    <source>
        <dbReference type="Proteomes" id="UP000319769"/>
    </source>
</evidence>
<accession>A0A5N0UTL7</accession>
<protein>
    <recommendedName>
        <fullName evidence="4">Flp pilus assembly protein RcpC/CpaB domain-containing protein</fullName>
    </recommendedName>
</protein>
<sequence length="157" mass="16481">MFSRLRTFLSRLRRPLRSRRAVFVRRILAIALLLTAAALAVRPEVPQVGGTRASPGGSPPPEPGQATVPLHLADPSVAGLLTRGMRVDVVTAGTQVQSQKVLASMATVVDVRSPPDSGGRFLGGADKGPLVLISVPVERAVDVAALSLRNPVAVTLR</sequence>
<gene>
    <name evidence="2" type="ORF">FPZ12_031625</name>
</gene>
<reference evidence="2" key="1">
    <citation type="submission" date="2019-09" db="EMBL/GenBank/DDBJ databases">
        <authorList>
            <person name="Teo W.F.A."/>
            <person name="Duangmal K."/>
        </authorList>
    </citation>
    <scope>NUCLEOTIDE SEQUENCE [LARGE SCALE GENOMIC DNA]</scope>
    <source>
        <strain evidence="2">K81G1</strain>
    </source>
</reference>
<evidence type="ECO:0000313" key="2">
    <source>
        <dbReference type="EMBL" id="KAA9154577.1"/>
    </source>
</evidence>
<dbReference type="EMBL" id="VMNW02000064">
    <property type="protein sequence ID" value="KAA9154577.1"/>
    <property type="molecule type" value="Genomic_DNA"/>
</dbReference>
<keyword evidence="3" id="KW-1185">Reference proteome</keyword>
<proteinExistence type="predicted"/>
<dbReference type="Proteomes" id="UP000319769">
    <property type="component" value="Unassembled WGS sequence"/>
</dbReference>
<evidence type="ECO:0008006" key="4">
    <source>
        <dbReference type="Google" id="ProtNLM"/>
    </source>
</evidence>
<dbReference type="OrthoDB" id="4808509at2"/>